<dbReference type="Proteomes" id="UP000594342">
    <property type="component" value="Unassembled WGS sequence"/>
</dbReference>
<keyword evidence="9" id="KW-0378">Hydrolase</keyword>
<dbReference type="GO" id="GO:0003723">
    <property type="term" value="F:RNA binding"/>
    <property type="evidence" value="ECO:0007669"/>
    <property type="project" value="UniProtKB-KW"/>
</dbReference>
<dbReference type="Gene3D" id="3.30.470.30">
    <property type="entry name" value="DNA ligase/mRNA capping enzyme"/>
    <property type="match status" value="1"/>
</dbReference>
<keyword evidence="8" id="KW-0547">Nucleotide-binding</keyword>
<evidence type="ECO:0000313" key="17">
    <source>
        <dbReference type="Proteomes" id="UP000594342"/>
    </source>
</evidence>
<evidence type="ECO:0000313" key="16">
    <source>
        <dbReference type="EMBL" id="VBB17906.1"/>
    </source>
</evidence>
<evidence type="ECO:0000256" key="10">
    <source>
        <dbReference type="ARBA" id="ARBA00022884"/>
    </source>
</evidence>
<comment type="similarity">
    <text evidence="2">In the N-terminal section; belongs to the dsDNA virus mRNA guanylyltransferase family.</text>
</comment>
<dbReference type="Gene3D" id="2.40.50.140">
    <property type="entry name" value="Nucleic acid-binding proteins"/>
    <property type="match status" value="1"/>
</dbReference>
<comment type="catalytic activity">
    <reaction evidence="13">
        <text>a 5'-end triphospho-ribonucleoside in mRNA + H2O = a 5'-end diphospho-ribonucleoside in mRNA + phosphate + H(+)</text>
        <dbReference type="Rhea" id="RHEA:67004"/>
        <dbReference type="Rhea" id="RHEA-COMP:17164"/>
        <dbReference type="Rhea" id="RHEA-COMP:17165"/>
        <dbReference type="ChEBI" id="CHEBI:15377"/>
        <dbReference type="ChEBI" id="CHEBI:15378"/>
        <dbReference type="ChEBI" id="CHEBI:43474"/>
        <dbReference type="ChEBI" id="CHEBI:167616"/>
        <dbReference type="ChEBI" id="CHEBI:167618"/>
        <dbReference type="EC" id="3.6.1.74"/>
    </reaction>
    <physiologicalReaction direction="left-to-right" evidence="13">
        <dbReference type="Rhea" id="RHEA:67005"/>
    </physiologicalReaction>
</comment>
<sequence length="1290" mass="150121">MPTTGSEQILSYVPDEGRKQILELFKRAGPGMEFEFIFFSKKAHQMNKEKYVLLLKYMRSMAKAKKIQVTQPERTLDFGYTASSASAGEGADSQGSSDGLVYRVSCAGSENINRVLNRLSDIQNKNYLIYKFLLYTLRKNNTKDYLTFMAKSRGAKDTIDIDDLNMRARLSKEEDLTEKIKTMKTIEENLDKLIAGKTVDLETRKLLEKRIFFRLKERTSLLIEDEDNHFIRIDLTDTKTTKDLRKISDVSSNYELEIEYGTTSDKAVKKEHLDKMYVISEGLLKFIQQSPFIIGNSMSDKVVQYYKELSNIDANTQYLVGRQPVSLEIQHVTEILPNRYAVSDKADGDRCFLIIYQNGVYLINTNLIVKDTGIVLDKKLEKYNGTILDGEYIYIPKERRHVFMTFDCLRNGSTDVKSVISFMQRLENADKIIEDCFIFKGQTGFKYKPAPQQESFNVNEVSQFYGKELERFYSVLNKDMQLVKEYPLIRRKYFMPVFGALRWEIFKYSVEFWSKYTEDANVKFPYLLDGLMYHPLEQAYVTNVNESKYQEYKWKPPVKNSIDFYIEFKKDPQNGKILDVYDNSLVSDKIDGTGDTGTVRNKTYRICTLYVGKTVEGREIPVPFEQNYGVPDAYIYQRDGEIRDLSGDILTDKTVVEFYYQNDPTIIPQQRWVPIKTRYDKTESVEKYGRRYGNYSGTADRIWRSIINPVLMDDFIELAKGNTDKRNFYDIKIKEMNSKISHQLIVAVNKENKYYQKVTKIASTMRQYHNYIKSNLIYTYCNKMYQSNNQLSVLDIGFGRGGDIGKYYYTEVAYLVGIDIDAEGFKSPVDGAISRYNAFRKKKPNFPKMYFIQADARALLDYDSQVKSLSGMDDINKKMLQKFFPNVDDGQKSSMFDRINCQFAMHYFLKDELSWSNFKQNLKNHLRSGGYFVATTFDAREVIKTLGTRDTYTVYYDDSDGNKKKFFEIIKRYDLTDASDTTKLIGPGSGIDVYMSWAFDEGNYQTEYLVDFEFIKADLEKDADLELVDSDLFSNQLVVHRKFLQDATLFESSNETKEYMANVAQYYDNDEMNRKCMEYTNLHRYFVFRKRSTTDVGQSDKNKKKQKGGKAVKEDSNKEKITLQEKYNFSDVKQFKIPDMANYDDKYSFINSVHKVLVSHSILPKSVSVEEFVQDLGLELVKDLDVTEDYIQEFSKKVVINHEIVEGGKSKIENLLNGLNLFFVERDCNNFYDITFATTKKPKDSDRAVVLMKEGGLYKPLMRKEPKGIRGVLRMKDEMIKELMDNGEKL</sequence>
<feature type="domain" description="MRNA cap 0 methyltransferase" evidence="15">
    <location>
        <begin position="760"/>
        <end position="1091"/>
    </location>
</feature>
<dbReference type="Pfam" id="PF01331">
    <property type="entry name" value="mRNA_cap_enzyme"/>
    <property type="match status" value="1"/>
</dbReference>
<dbReference type="GO" id="GO:0004484">
    <property type="term" value="F:mRNA guanylyltransferase activity"/>
    <property type="evidence" value="ECO:0007669"/>
    <property type="project" value="UniProtKB-EC"/>
</dbReference>
<evidence type="ECO:0000256" key="8">
    <source>
        <dbReference type="ARBA" id="ARBA00022741"/>
    </source>
</evidence>
<evidence type="ECO:0000256" key="3">
    <source>
        <dbReference type="ARBA" id="ARBA00022603"/>
    </source>
</evidence>
<evidence type="ECO:0000256" key="12">
    <source>
        <dbReference type="ARBA" id="ARBA00044679"/>
    </source>
</evidence>
<evidence type="ECO:0000256" key="1">
    <source>
        <dbReference type="ARBA" id="ARBA00005129"/>
    </source>
</evidence>
<keyword evidence="7" id="KW-0548">Nucleotidyltransferase</keyword>
<gene>
    <name evidence="16" type="ORF">YASMINEVIRUS_369</name>
</gene>
<evidence type="ECO:0000256" key="14">
    <source>
        <dbReference type="SAM" id="MobiDB-lite"/>
    </source>
</evidence>
<dbReference type="PROSITE" id="PS51562">
    <property type="entry name" value="RNA_CAP0_MT"/>
    <property type="match status" value="1"/>
</dbReference>
<dbReference type="GO" id="GO:0005525">
    <property type="term" value="F:GTP binding"/>
    <property type="evidence" value="ECO:0007669"/>
    <property type="project" value="UniProtKB-KW"/>
</dbReference>
<evidence type="ECO:0000256" key="11">
    <source>
        <dbReference type="ARBA" id="ARBA00023134"/>
    </source>
</evidence>
<dbReference type="SUPFAM" id="SSF56091">
    <property type="entry name" value="DNA ligase/mRNA capping enzyme, catalytic domain"/>
    <property type="match status" value="1"/>
</dbReference>
<dbReference type="Gene3D" id="3.40.50.150">
    <property type="entry name" value="Vaccinia Virus protein VP39"/>
    <property type="match status" value="1"/>
</dbReference>
<keyword evidence="17" id="KW-1185">Reference proteome</keyword>
<dbReference type="UniPathway" id="UPA00922"/>
<dbReference type="PANTHER" id="PTHR12189:SF2">
    <property type="entry name" value="MRNA CAP GUANINE-N7 METHYLTRANSFERASE"/>
    <property type="match status" value="1"/>
</dbReference>
<reference evidence="16 17" key="1">
    <citation type="submission" date="2018-10" db="EMBL/GenBank/DDBJ databases">
        <authorList>
            <consortium name="IHU Genomes"/>
        </authorList>
    </citation>
    <scope>NUCLEOTIDE SEQUENCE [LARGE SCALE GENOMIC DNA]</scope>
    <source>
        <strain evidence="16 17">A1</strain>
    </source>
</reference>
<accession>A0A5K0U9Z0</accession>
<dbReference type="InterPro" id="IPR039753">
    <property type="entry name" value="RG7MT1"/>
</dbReference>
<evidence type="ECO:0000256" key="13">
    <source>
        <dbReference type="ARBA" id="ARBA00047740"/>
    </source>
</evidence>
<dbReference type="InterPro" id="IPR033469">
    <property type="entry name" value="CYTH-like_dom_sf"/>
</dbReference>
<comment type="pathway">
    <text evidence="1">mRNA processing; mRNA capping.</text>
</comment>
<comment type="catalytic activity">
    <reaction evidence="12">
        <text>a 5'-end diphospho-ribonucleoside in mRNA + GTP + H(+) = a 5'-end (5'-triphosphoguanosine)-ribonucleoside in mRNA + diphosphate</text>
        <dbReference type="Rhea" id="RHEA:67012"/>
        <dbReference type="Rhea" id="RHEA-COMP:17165"/>
        <dbReference type="Rhea" id="RHEA-COMP:17166"/>
        <dbReference type="ChEBI" id="CHEBI:15378"/>
        <dbReference type="ChEBI" id="CHEBI:33019"/>
        <dbReference type="ChEBI" id="CHEBI:37565"/>
        <dbReference type="ChEBI" id="CHEBI:167616"/>
        <dbReference type="ChEBI" id="CHEBI:167617"/>
        <dbReference type="EC" id="2.7.7.50"/>
    </reaction>
</comment>
<proteinExistence type="inferred from homology"/>
<organism evidence="16 17">
    <name type="scientific">Yasminevirus sp. GU-2018</name>
    <dbReference type="NCBI Taxonomy" id="2420051"/>
    <lineage>
        <taxon>Viruses</taxon>
        <taxon>Varidnaviria</taxon>
        <taxon>Bamfordvirae</taxon>
        <taxon>Nucleocytoviricota</taxon>
        <taxon>Megaviricetes</taxon>
        <taxon>Imitervirales</taxon>
        <taxon>Mimiviridae</taxon>
        <taxon>Klosneuvirinae</taxon>
        <taxon>Yasminevirus</taxon>
        <taxon>Yasminevirus saudimassiliense</taxon>
    </lineage>
</organism>
<evidence type="ECO:0000256" key="5">
    <source>
        <dbReference type="ARBA" id="ARBA00022679"/>
    </source>
</evidence>
<keyword evidence="5" id="KW-0808">Transferase</keyword>
<dbReference type="Gene3D" id="3.20.100.10">
    <property type="entry name" value="mRNA triphosphatase Cet1-like"/>
    <property type="match status" value="1"/>
</dbReference>
<dbReference type="SUPFAM" id="SSF53335">
    <property type="entry name" value="S-adenosyl-L-methionine-dependent methyltransferases"/>
    <property type="match status" value="1"/>
</dbReference>
<dbReference type="InterPro" id="IPR001339">
    <property type="entry name" value="mRNA_cap_enzyme_adenylation"/>
</dbReference>
<dbReference type="PANTHER" id="PTHR12189">
    <property type="entry name" value="MRNA GUANINE-7- METHYLTRANSFERASE"/>
    <property type="match status" value="1"/>
</dbReference>
<feature type="region of interest" description="Disordered" evidence="14">
    <location>
        <begin position="1096"/>
        <end position="1115"/>
    </location>
</feature>
<dbReference type="EMBL" id="UPSH01000001">
    <property type="protein sequence ID" value="VBB17906.1"/>
    <property type="molecule type" value="Genomic_DNA"/>
</dbReference>
<evidence type="ECO:0000256" key="7">
    <source>
        <dbReference type="ARBA" id="ARBA00022695"/>
    </source>
</evidence>
<dbReference type="GO" id="GO:0004482">
    <property type="term" value="F:mRNA 5'-cap (guanine-N7-)-methyltransferase activity"/>
    <property type="evidence" value="ECO:0007669"/>
    <property type="project" value="InterPro"/>
</dbReference>
<evidence type="ECO:0000256" key="9">
    <source>
        <dbReference type="ARBA" id="ARBA00022801"/>
    </source>
</evidence>
<keyword evidence="10" id="KW-0694">RNA-binding</keyword>
<dbReference type="GO" id="GO:0140818">
    <property type="term" value="F:mRNA 5'-triphosphate monophosphatase activity"/>
    <property type="evidence" value="ECO:0007669"/>
    <property type="project" value="UniProtKB-EC"/>
</dbReference>
<keyword evidence="4" id="KW-0507">mRNA processing</keyword>
<evidence type="ECO:0000256" key="4">
    <source>
        <dbReference type="ARBA" id="ARBA00022664"/>
    </source>
</evidence>
<name>A0A5K0U9Z0_9VIRU</name>
<keyword evidence="6" id="KW-0949">S-adenosyl-L-methionine</keyword>
<dbReference type="InterPro" id="IPR004971">
    <property type="entry name" value="mRNA_G-N7_MeTrfase_dom"/>
</dbReference>
<dbReference type="SUPFAM" id="SSF55154">
    <property type="entry name" value="CYTH-like phosphatases"/>
    <property type="match status" value="1"/>
</dbReference>
<protein>
    <submittedName>
        <fullName evidence="16">mRNA capping enzyme</fullName>
    </submittedName>
</protein>
<dbReference type="InterPro" id="IPR029063">
    <property type="entry name" value="SAM-dependent_MTases_sf"/>
</dbReference>
<comment type="caution">
    <text evidence="16">The sequence shown here is derived from an EMBL/GenBank/DDBJ whole genome shotgun (WGS) entry which is preliminary data.</text>
</comment>
<evidence type="ECO:0000256" key="2">
    <source>
        <dbReference type="ARBA" id="ARBA00008556"/>
    </source>
</evidence>
<dbReference type="GO" id="GO:0004651">
    <property type="term" value="F:polynucleotide 5'-phosphatase activity"/>
    <property type="evidence" value="ECO:0007669"/>
    <property type="project" value="InterPro"/>
</dbReference>
<keyword evidence="3" id="KW-0489">Methyltransferase</keyword>
<dbReference type="InterPro" id="IPR037009">
    <property type="entry name" value="mRNA_triPase_Cet1_sf"/>
</dbReference>
<dbReference type="GO" id="GO:0005524">
    <property type="term" value="F:ATP binding"/>
    <property type="evidence" value="ECO:0007669"/>
    <property type="project" value="InterPro"/>
</dbReference>
<keyword evidence="11" id="KW-0342">GTP-binding</keyword>
<dbReference type="InterPro" id="IPR012340">
    <property type="entry name" value="NA-bd_OB-fold"/>
</dbReference>
<dbReference type="Pfam" id="PF03291">
    <property type="entry name" value="mRNA_G-N7_MeTrfase"/>
    <property type="match status" value="1"/>
</dbReference>
<evidence type="ECO:0000259" key="15">
    <source>
        <dbReference type="PROSITE" id="PS51562"/>
    </source>
</evidence>
<evidence type="ECO:0000256" key="6">
    <source>
        <dbReference type="ARBA" id="ARBA00022691"/>
    </source>
</evidence>